<evidence type="ECO:0000256" key="4">
    <source>
        <dbReference type="ARBA" id="ARBA00022989"/>
    </source>
</evidence>
<dbReference type="PANTHER" id="PTHR32322:SF2">
    <property type="entry name" value="EAMA DOMAIN-CONTAINING PROTEIN"/>
    <property type="match status" value="1"/>
</dbReference>
<dbReference type="KEGG" id="ppud:DW66_1880"/>
<feature type="domain" description="EamA" evidence="6">
    <location>
        <begin position="148"/>
        <end position="281"/>
    </location>
</feature>
<reference evidence="7 8" key="1">
    <citation type="submission" date="2015-10" db="EMBL/GenBank/DDBJ databases">
        <title>Pseudomonas putida clinical strains.</title>
        <authorList>
            <person name="Molina L."/>
            <person name="Udaondo Z."/>
        </authorList>
    </citation>
    <scope>NUCLEOTIDE SEQUENCE [LARGE SCALE GENOMIC DNA]</scope>
    <source>
        <strain evidence="7 8">HB13667</strain>
    </source>
</reference>
<evidence type="ECO:0000313" key="7">
    <source>
        <dbReference type="EMBL" id="KPM60965.1"/>
    </source>
</evidence>
<dbReference type="InterPro" id="IPR037185">
    <property type="entry name" value="EmrE-like"/>
</dbReference>
<comment type="caution">
    <text evidence="7">The sequence shown here is derived from an EMBL/GenBank/DDBJ whole genome shotgun (WGS) entry which is preliminary data.</text>
</comment>
<dbReference type="Proteomes" id="UP000050437">
    <property type="component" value="Unassembled WGS sequence"/>
</dbReference>
<dbReference type="RefSeq" id="WP_013971616.1">
    <property type="nucleotide sequence ID" value="NZ_CP007620.1"/>
</dbReference>
<gene>
    <name evidence="7" type="ORF">HB13667_20880</name>
</gene>
<evidence type="ECO:0000313" key="8">
    <source>
        <dbReference type="Proteomes" id="UP000050437"/>
    </source>
</evidence>
<accession>A0A059UZ50</accession>
<proteinExistence type="inferred from homology"/>
<dbReference type="SUPFAM" id="SSF103481">
    <property type="entry name" value="Multidrug resistance efflux transporter EmrE"/>
    <property type="match status" value="2"/>
</dbReference>
<dbReference type="Pfam" id="PF00892">
    <property type="entry name" value="EamA"/>
    <property type="match status" value="2"/>
</dbReference>
<comment type="similarity">
    <text evidence="2">Belongs to the EamA transporter family.</text>
</comment>
<name>A0A059UZ50_PSEPU</name>
<dbReference type="InterPro" id="IPR050638">
    <property type="entry name" value="AA-Vitamin_Transporters"/>
</dbReference>
<dbReference type="OrthoDB" id="9784288at2"/>
<dbReference type="EMBL" id="LKKS01000117">
    <property type="protein sequence ID" value="KPM60965.1"/>
    <property type="molecule type" value="Genomic_DNA"/>
</dbReference>
<comment type="subcellular location">
    <subcellularLocation>
        <location evidence="1">Membrane</location>
        <topology evidence="1">Multi-pass membrane protein</topology>
    </subcellularLocation>
</comment>
<dbReference type="AlphaFoldDB" id="A0A059UZ50"/>
<dbReference type="PATRIC" id="fig|303.167.peg.1968"/>
<evidence type="ECO:0000256" key="3">
    <source>
        <dbReference type="ARBA" id="ARBA00022692"/>
    </source>
</evidence>
<evidence type="ECO:0000256" key="2">
    <source>
        <dbReference type="ARBA" id="ARBA00007362"/>
    </source>
</evidence>
<evidence type="ECO:0000256" key="5">
    <source>
        <dbReference type="ARBA" id="ARBA00023136"/>
    </source>
</evidence>
<protein>
    <submittedName>
        <fullName evidence="7">Transporter</fullName>
    </submittedName>
</protein>
<keyword evidence="5" id="KW-0472">Membrane</keyword>
<evidence type="ECO:0000256" key="1">
    <source>
        <dbReference type="ARBA" id="ARBA00004141"/>
    </source>
</evidence>
<keyword evidence="3" id="KW-0812">Transmembrane</keyword>
<sequence>MEKSTSGWINGFIGVAIFAGSLPATRVAVTAFEPTFLTCARATIAALLGALFLLVLRQPRPERGDLWSLAVTALGVVIGFPLLTALALQHVTSAHSIVFVGLLPLCTAGFAVLRGGERPRPLFWLFSLTGAGIVVGYALMNGGEASALGDLLMMAAVIVCGLGYAEGARLSRTLGGWQVISWALLVALPLMLLLTITNLPTPDAFAKVSAPAWFSLGYVSLFSMLIGFVFWYRGLVQGGIAAVGQLQLFQPFMGLGLAALLLHEQVSWMMLVVTLGAVICVAGAKKYAL</sequence>
<feature type="domain" description="EamA" evidence="6">
    <location>
        <begin position="7"/>
        <end position="131"/>
    </location>
</feature>
<dbReference type="InterPro" id="IPR000620">
    <property type="entry name" value="EamA_dom"/>
</dbReference>
<dbReference type="PANTHER" id="PTHR32322">
    <property type="entry name" value="INNER MEMBRANE TRANSPORTER"/>
    <property type="match status" value="1"/>
</dbReference>
<keyword evidence="4" id="KW-1133">Transmembrane helix</keyword>
<dbReference type="GO" id="GO:0016020">
    <property type="term" value="C:membrane"/>
    <property type="evidence" value="ECO:0007669"/>
    <property type="project" value="UniProtKB-SubCell"/>
</dbReference>
<organism evidence="7 8">
    <name type="scientific">Pseudomonas putida</name>
    <name type="common">Arthrobacter siderocapsulatus</name>
    <dbReference type="NCBI Taxonomy" id="303"/>
    <lineage>
        <taxon>Bacteria</taxon>
        <taxon>Pseudomonadati</taxon>
        <taxon>Pseudomonadota</taxon>
        <taxon>Gammaproteobacteria</taxon>
        <taxon>Pseudomonadales</taxon>
        <taxon>Pseudomonadaceae</taxon>
        <taxon>Pseudomonas</taxon>
    </lineage>
</organism>
<evidence type="ECO:0000259" key="6">
    <source>
        <dbReference type="Pfam" id="PF00892"/>
    </source>
</evidence>